<dbReference type="Pfam" id="PF23598">
    <property type="entry name" value="LRR_14"/>
    <property type="match status" value="1"/>
</dbReference>
<reference evidence="6 7" key="1">
    <citation type="journal article" date="2019" name="Sci. Rep.">
        <title>A high-quality genome of Eragrostis curvula grass provides insights into Poaceae evolution and supports new strategies to enhance forage quality.</title>
        <authorList>
            <person name="Carballo J."/>
            <person name="Santos B.A.C.M."/>
            <person name="Zappacosta D."/>
            <person name="Garbus I."/>
            <person name="Selva J.P."/>
            <person name="Gallo C.A."/>
            <person name="Diaz A."/>
            <person name="Albertini E."/>
            <person name="Caccamo M."/>
            <person name="Echenique V."/>
        </authorList>
    </citation>
    <scope>NUCLEOTIDE SEQUENCE [LARGE SCALE GENOMIC DNA]</scope>
    <source>
        <strain evidence="7">cv. Victoria</strain>
        <tissue evidence="6">Leaf</tissue>
    </source>
</reference>
<evidence type="ECO:0000259" key="3">
    <source>
        <dbReference type="Pfam" id="PF23598"/>
    </source>
</evidence>
<feature type="domain" description="Disease resistance R13L4/SHOC-2-like LRR" evidence="3">
    <location>
        <begin position="80"/>
        <end position="191"/>
    </location>
</feature>
<feature type="non-terminal residue" evidence="6">
    <location>
        <position position="1"/>
    </location>
</feature>
<name>A0A5J9WTT8_9POAL</name>
<dbReference type="Pfam" id="PF25013">
    <property type="entry name" value="LRR_Zer-1"/>
    <property type="match status" value="1"/>
</dbReference>
<evidence type="ECO:0000259" key="5">
    <source>
        <dbReference type="Pfam" id="PF25019"/>
    </source>
</evidence>
<organism evidence="6 7">
    <name type="scientific">Eragrostis curvula</name>
    <name type="common">weeping love grass</name>
    <dbReference type="NCBI Taxonomy" id="38414"/>
    <lineage>
        <taxon>Eukaryota</taxon>
        <taxon>Viridiplantae</taxon>
        <taxon>Streptophyta</taxon>
        <taxon>Embryophyta</taxon>
        <taxon>Tracheophyta</taxon>
        <taxon>Spermatophyta</taxon>
        <taxon>Magnoliopsida</taxon>
        <taxon>Liliopsida</taxon>
        <taxon>Poales</taxon>
        <taxon>Poaceae</taxon>
        <taxon>PACMAD clade</taxon>
        <taxon>Chloridoideae</taxon>
        <taxon>Eragrostideae</taxon>
        <taxon>Eragrostidinae</taxon>
        <taxon>Eragrostis</taxon>
    </lineage>
</organism>
<dbReference type="Gene3D" id="3.80.10.10">
    <property type="entry name" value="Ribonuclease Inhibitor"/>
    <property type="match status" value="2"/>
</dbReference>
<feature type="domain" description="R13L1/DRL21-like LRR repeat region" evidence="5">
    <location>
        <begin position="482"/>
        <end position="598"/>
    </location>
</feature>
<sequence>MASGAYHEDVTSFTMHDLVHDLARSIMGHEILDATKKGNTWGSSSCYALLTDCSKPLGLSTTSTDRLKALLFLECDRIELCASAFSSATSLCVLDLSECSIQELPDSIDELKELRYLSAPGIQARSIPDSFTKLSKLHYLTISGSEIVALPESIGEMEGLMHLNLSSCSAIEKLPISFGNLKKLEHLDLSMCFKITGVSQSLGGLMKLQYLNLSDCMNIGDLPRTLGKLTKLQYLNLSNSSYLRVLEAEVLGSLTRLTYLNLSSELSPLRMLPEALGNFIQLRYLNLSGCCKLEELPKSFCKLHGLVHLDLANCYRVQDVPKALSGLTKLQYLNLRCISSLGDKQLRSLKGLEEVINKFTELCYLDLSGCLETMFGDQPLDDRNSFLGKISTLSTLEHLNLSRNDNLYGVPETFGKLDKLHTLDLSYCCNLQMLPASISESNSLKLLSMMALEDRDESILWPVKAGDGESNRTLEAKNPTILVISKLEILKSAEEARRIKLKEKRRIEKLTLEWTNDVDYAKRFVEDIKVMGELVPPRTLRSLKLQGYNSQRFPTWVTCIASILPHLAEIVMVDLPMCNTLPPLGQLLKLERLVITRMNSIKKIDSKFYGGPKAFPKLKYLDVSNMESLEEWDYTTNLEMFHRLWKLCVSGCPKLTFKPSKPMGKNILIRASFPDLGSESVENTSWDPALSSLSLTDSSIVRATISKYPTGTLRPAMENLERIHYGKPYRSPTITSFYELLL</sequence>
<proteinExistence type="predicted"/>
<dbReference type="InterPro" id="IPR056789">
    <property type="entry name" value="LRR_R13L1-DRL21"/>
</dbReference>
<dbReference type="EMBL" id="RWGY01000002">
    <property type="protein sequence ID" value="TVU50750.1"/>
    <property type="molecule type" value="Genomic_DNA"/>
</dbReference>
<keyword evidence="1" id="KW-0677">Repeat</keyword>
<dbReference type="Pfam" id="PF25019">
    <property type="entry name" value="LRR_R13L1-DRL21"/>
    <property type="match status" value="1"/>
</dbReference>
<feature type="domain" description="Zer-1-like leucine-rich repeats region" evidence="4">
    <location>
        <begin position="276"/>
        <end position="370"/>
    </location>
</feature>
<dbReference type="InterPro" id="IPR006553">
    <property type="entry name" value="Leu-rich_rpt_Cys-con_subtyp"/>
</dbReference>
<keyword evidence="7" id="KW-1185">Reference proteome</keyword>
<dbReference type="PANTHER" id="PTHR47186:SF3">
    <property type="entry name" value="OS09G0267800 PROTEIN"/>
    <property type="match status" value="1"/>
</dbReference>
<protein>
    <recommendedName>
        <fullName evidence="8">NB-ARC domain-containing protein</fullName>
    </recommendedName>
</protein>
<dbReference type="InterPro" id="IPR055414">
    <property type="entry name" value="LRR_R13L4/SHOC2-like"/>
</dbReference>
<evidence type="ECO:0008006" key="8">
    <source>
        <dbReference type="Google" id="ProtNLM"/>
    </source>
</evidence>
<dbReference type="OrthoDB" id="627179at2759"/>
<dbReference type="Gramene" id="TVU50750">
    <property type="protein sequence ID" value="TVU50750"/>
    <property type="gene ID" value="EJB05_02139"/>
</dbReference>
<dbReference type="SMART" id="SM00367">
    <property type="entry name" value="LRR_CC"/>
    <property type="match status" value="3"/>
</dbReference>
<comment type="caution">
    <text evidence="6">The sequence shown here is derived from an EMBL/GenBank/DDBJ whole genome shotgun (WGS) entry which is preliminary data.</text>
</comment>
<dbReference type="AlphaFoldDB" id="A0A5J9WTT8"/>
<evidence type="ECO:0000256" key="1">
    <source>
        <dbReference type="ARBA" id="ARBA00022737"/>
    </source>
</evidence>
<gene>
    <name evidence="6" type="ORF">EJB05_02139</name>
</gene>
<dbReference type="InterPro" id="IPR056845">
    <property type="entry name" value="LRR_Zer-1"/>
</dbReference>
<dbReference type="Pfam" id="PF00560">
    <property type="entry name" value="LRR_1"/>
    <property type="match status" value="2"/>
</dbReference>
<evidence type="ECO:0000256" key="2">
    <source>
        <dbReference type="SAM" id="Coils"/>
    </source>
</evidence>
<dbReference type="InterPro" id="IPR001611">
    <property type="entry name" value="Leu-rich_rpt"/>
</dbReference>
<evidence type="ECO:0000313" key="6">
    <source>
        <dbReference type="EMBL" id="TVU50750.1"/>
    </source>
</evidence>
<dbReference type="SUPFAM" id="SSF52058">
    <property type="entry name" value="L domain-like"/>
    <property type="match status" value="2"/>
</dbReference>
<dbReference type="PANTHER" id="PTHR47186">
    <property type="entry name" value="LEUCINE-RICH REPEAT-CONTAINING PROTEIN 57"/>
    <property type="match status" value="1"/>
</dbReference>
<evidence type="ECO:0000313" key="7">
    <source>
        <dbReference type="Proteomes" id="UP000324897"/>
    </source>
</evidence>
<dbReference type="InterPro" id="IPR032675">
    <property type="entry name" value="LRR_dom_sf"/>
</dbReference>
<evidence type="ECO:0000259" key="4">
    <source>
        <dbReference type="Pfam" id="PF25013"/>
    </source>
</evidence>
<keyword evidence="2" id="KW-0175">Coiled coil</keyword>
<accession>A0A5J9WTT8</accession>
<feature type="coiled-coil region" evidence="2">
    <location>
        <begin position="484"/>
        <end position="513"/>
    </location>
</feature>
<dbReference type="Proteomes" id="UP000324897">
    <property type="component" value="Chromosome 6"/>
</dbReference>